<dbReference type="NCBIfam" id="NF003623">
    <property type="entry name" value="PRK05265.1-1"/>
    <property type="match status" value="1"/>
</dbReference>
<comment type="pathway">
    <text evidence="4">Cofactor biosynthesis; pyridoxine 5'-phosphate biosynthesis; pyridoxine 5'-phosphate from D-erythrose 4-phosphate: step 5/5.</text>
</comment>
<comment type="similarity">
    <text evidence="4">Belongs to the PNP synthase family.</text>
</comment>
<feature type="binding site" evidence="4">
    <location>
        <position position="59"/>
    </location>
    <ligand>
        <name>1-deoxy-D-xylulose 5-phosphate</name>
        <dbReference type="ChEBI" id="CHEBI:57792"/>
    </ligand>
</feature>
<keyword evidence="2 4" id="KW-0808">Transferase</keyword>
<dbReference type="HAMAP" id="MF_00279">
    <property type="entry name" value="PdxJ"/>
    <property type="match status" value="1"/>
</dbReference>
<feature type="binding site" evidence="4">
    <location>
        <position position="205"/>
    </location>
    <ligand>
        <name>3-amino-2-oxopropyl phosphate</name>
        <dbReference type="ChEBI" id="CHEBI:57279"/>
    </ligand>
</feature>
<evidence type="ECO:0000256" key="4">
    <source>
        <dbReference type="HAMAP-Rule" id="MF_00279"/>
    </source>
</evidence>
<evidence type="ECO:0000256" key="3">
    <source>
        <dbReference type="ARBA" id="ARBA00023096"/>
    </source>
</evidence>
<dbReference type="InterPro" id="IPR013785">
    <property type="entry name" value="Aldolase_TIM"/>
</dbReference>
<keyword evidence="3 4" id="KW-0664">Pyridoxine biosynthesis</keyword>
<comment type="caution">
    <text evidence="6">The sequence shown here is derived from an EMBL/GenBank/DDBJ whole genome shotgun (WGS) entry which is preliminary data.</text>
</comment>
<feature type="site" description="Transition state stabilizer" evidence="4">
    <location>
        <position position="165"/>
    </location>
</feature>
<comment type="subcellular location">
    <subcellularLocation>
        <location evidence="4">Cytoplasm</location>
    </subcellularLocation>
</comment>
<feature type="binding site" evidence="4">
    <location>
        <position position="21"/>
    </location>
    <ligand>
        <name>3-amino-2-oxopropyl phosphate</name>
        <dbReference type="ChEBI" id="CHEBI:57279"/>
    </ligand>
</feature>
<name>A0A318EJK0_9GAMM</name>
<dbReference type="InterPro" id="IPR036130">
    <property type="entry name" value="Pyridoxine-5'_phos_synth"/>
</dbReference>
<evidence type="ECO:0000256" key="1">
    <source>
        <dbReference type="ARBA" id="ARBA00022490"/>
    </source>
</evidence>
<comment type="function">
    <text evidence="4">Catalyzes the complicated ring closure reaction between the two acyclic compounds 1-deoxy-D-xylulose-5-phosphate (DXP) and 3-amino-2-oxopropyl phosphate (1-amino-acetone-3-phosphate or AAP) to form pyridoxine 5'-phosphate (PNP) and inorganic phosphate.</text>
</comment>
<dbReference type="Gene3D" id="3.20.20.70">
    <property type="entry name" value="Aldolase class I"/>
    <property type="match status" value="1"/>
</dbReference>
<dbReference type="PANTHER" id="PTHR30456:SF0">
    <property type="entry name" value="PYRIDOXINE 5'-PHOSPHATE SYNTHASE"/>
    <property type="match status" value="1"/>
</dbReference>
<dbReference type="SUPFAM" id="SSF63892">
    <property type="entry name" value="Pyridoxine 5'-phosphate synthase"/>
    <property type="match status" value="1"/>
</dbReference>
<dbReference type="GO" id="GO:0033856">
    <property type="term" value="F:pyridoxine 5'-phosphate synthase activity"/>
    <property type="evidence" value="ECO:0007669"/>
    <property type="project" value="UniProtKB-UniRule"/>
</dbReference>
<feature type="binding site" evidence="4">
    <location>
        <position position="114"/>
    </location>
    <ligand>
        <name>1-deoxy-D-xylulose 5-phosphate</name>
        <dbReference type="ChEBI" id="CHEBI:57792"/>
    </ligand>
</feature>
<dbReference type="Proteomes" id="UP000248330">
    <property type="component" value="Unassembled WGS sequence"/>
</dbReference>
<dbReference type="NCBIfam" id="NF003627">
    <property type="entry name" value="PRK05265.1-5"/>
    <property type="match status" value="1"/>
</dbReference>
<proteinExistence type="inferred from homology"/>
<gene>
    <name evidence="4" type="primary">pdxJ</name>
    <name evidence="6" type="ORF">C8D93_101102</name>
</gene>
<dbReference type="GO" id="GO:0008615">
    <property type="term" value="P:pyridoxine biosynthetic process"/>
    <property type="evidence" value="ECO:0007669"/>
    <property type="project" value="UniProtKB-UniRule"/>
</dbReference>
<dbReference type="InterPro" id="IPR004569">
    <property type="entry name" value="PyrdxlP_synth_PdxJ"/>
</dbReference>
<feature type="binding site" evidence="4">
    <location>
        <position position="64"/>
    </location>
    <ligand>
        <name>1-deoxy-D-xylulose 5-phosphate</name>
        <dbReference type="ChEBI" id="CHEBI:57792"/>
    </ligand>
</feature>
<dbReference type="CDD" id="cd00003">
    <property type="entry name" value="PNPsynthase"/>
    <property type="match status" value="1"/>
</dbReference>
<feature type="binding site" evidence="4">
    <location>
        <position position="32"/>
    </location>
    <ligand>
        <name>3-amino-2-oxopropyl phosphate</name>
        <dbReference type="ChEBI" id="CHEBI:57279"/>
    </ligand>
</feature>
<evidence type="ECO:0000313" key="6">
    <source>
        <dbReference type="EMBL" id="PXV71064.1"/>
    </source>
</evidence>
<dbReference type="AlphaFoldDB" id="A0A318EJK0"/>
<feature type="binding site" evidence="4">
    <location>
        <begin position="226"/>
        <end position="227"/>
    </location>
    <ligand>
        <name>3-amino-2-oxopropyl phosphate</name>
        <dbReference type="ChEBI" id="CHEBI:57279"/>
    </ligand>
</feature>
<keyword evidence="7" id="KW-1185">Reference proteome</keyword>
<dbReference type="GO" id="GO:0005829">
    <property type="term" value="C:cytosol"/>
    <property type="evidence" value="ECO:0007669"/>
    <property type="project" value="TreeGrafter"/>
</dbReference>
<dbReference type="UniPathway" id="UPA00244">
    <property type="reaction ID" value="UER00313"/>
</dbReference>
<feature type="active site" description="Proton acceptor" evidence="4">
    <location>
        <position position="57"/>
    </location>
</feature>
<comment type="subunit">
    <text evidence="4">Homooctamer; tetramer of dimers.</text>
</comment>
<feature type="binding site" evidence="4">
    <location>
        <begin position="23"/>
        <end position="24"/>
    </location>
    <ligand>
        <name>1-deoxy-D-xylulose 5-phosphate</name>
        <dbReference type="ChEBI" id="CHEBI:57792"/>
    </ligand>
</feature>
<feature type="active site" description="Proton donor" evidence="4">
    <location>
        <position position="204"/>
    </location>
</feature>
<dbReference type="PANTHER" id="PTHR30456">
    <property type="entry name" value="PYRIDOXINE 5'-PHOSPHATE SYNTHASE"/>
    <property type="match status" value="1"/>
</dbReference>
<evidence type="ECO:0000256" key="2">
    <source>
        <dbReference type="ARBA" id="ARBA00022679"/>
    </source>
</evidence>
<feature type="active site" description="Proton acceptor" evidence="4">
    <location>
        <position position="84"/>
    </location>
</feature>
<evidence type="ECO:0000256" key="5">
    <source>
        <dbReference type="NCBIfam" id="TIGR00559"/>
    </source>
</evidence>
<keyword evidence="1 4" id="KW-0963">Cytoplasm</keyword>
<evidence type="ECO:0000313" key="7">
    <source>
        <dbReference type="Proteomes" id="UP000248330"/>
    </source>
</evidence>
<dbReference type="NCBIfam" id="NF003624">
    <property type="entry name" value="PRK05265.1-2"/>
    <property type="match status" value="1"/>
</dbReference>
<organism evidence="6 7">
    <name type="scientific">Sinimarinibacterium flocculans</name>
    <dbReference type="NCBI Taxonomy" id="985250"/>
    <lineage>
        <taxon>Bacteria</taxon>
        <taxon>Pseudomonadati</taxon>
        <taxon>Pseudomonadota</taxon>
        <taxon>Gammaproteobacteria</taxon>
        <taxon>Nevskiales</taxon>
        <taxon>Nevskiaceae</taxon>
        <taxon>Sinimarinibacterium</taxon>
    </lineage>
</organism>
<dbReference type="EC" id="2.6.99.2" evidence="4 5"/>
<dbReference type="Pfam" id="PF03740">
    <property type="entry name" value="PdxJ"/>
    <property type="match status" value="1"/>
</dbReference>
<reference evidence="6 7" key="1">
    <citation type="submission" date="2018-04" db="EMBL/GenBank/DDBJ databases">
        <title>Genomic Encyclopedia of Type Strains, Phase IV (KMG-IV): sequencing the most valuable type-strain genomes for metagenomic binning, comparative biology and taxonomic classification.</title>
        <authorList>
            <person name="Goeker M."/>
        </authorList>
    </citation>
    <scope>NUCLEOTIDE SEQUENCE [LARGE SCALE GENOMIC DNA]</scope>
    <source>
        <strain evidence="6 7">DSM 104150</strain>
    </source>
</reference>
<dbReference type="EMBL" id="QICN01000001">
    <property type="protein sequence ID" value="PXV71064.1"/>
    <property type="molecule type" value="Genomic_DNA"/>
</dbReference>
<comment type="catalytic activity">
    <reaction evidence="4">
        <text>3-amino-2-oxopropyl phosphate + 1-deoxy-D-xylulose 5-phosphate = pyridoxine 5'-phosphate + phosphate + 2 H2O + H(+)</text>
        <dbReference type="Rhea" id="RHEA:15265"/>
        <dbReference type="ChEBI" id="CHEBI:15377"/>
        <dbReference type="ChEBI" id="CHEBI:15378"/>
        <dbReference type="ChEBI" id="CHEBI:43474"/>
        <dbReference type="ChEBI" id="CHEBI:57279"/>
        <dbReference type="ChEBI" id="CHEBI:57792"/>
        <dbReference type="ChEBI" id="CHEBI:58589"/>
        <dbReference type="EC" id="2.6.99.2"/>
    </reaction>
</comment>
<sequence length="257" mass="27957">MHWETLRMPSSPTTAIRLGVNVDHVATVRQARGTDYPDPVEAGLIAAAAGADSITIHLREDRRHIQEHDVRRLKARCPVPINLEMAITEEMLAFACRVKPRFACLVPERRRELTTEGGLDVAGQRRAVGAACARLARAGIEVALFIDPDPAQLDAAIASGAPHVEIHTGRYAEVRGRRQQSELARIARFAEKAQRAGLEVHAGHGLNLDNVGAITRIEPIVELNIGHSVVARALFIGLPAAIAEMRRAMNSARLGLE</sequence>
<dbReference type="NCBIfam" id="TIGR00559">
    <property type="entry name" value="pdxJ"/>
    <property type="match status" value="1"/>
</dbReference>
<accession>A0A318EJK0</accession>
<protein>
    <recommendedName>
        <fullName evidence="4 5">Pyridoxine 5'-phosphate synthase</fullName>
        <shortName evidence="4">PNP synthase</shortName>
        <ecNumber evidence="4 5">2.6.99.2</ecNumber>
    </recommendedName>
</protein>
<dbReference type="NCBIfam" id="NF003625">
    <property type="entry name" value="PRK05265.1-3"/>
    <property type="match status" value="1"/>
</dbReference>